<sequence>MCSINILSIQPLMDEIHVSPGTTKPQKTTSSPTTTVNTSNGTVNLSFSRDLADFKLDPIVNPRRDDLSGVFTENDMHHIPKTISVNVIENISGEPSSSVSQETDGLQYPVDKSPPTHMCIIYGLQQVLLSIGSTMSIPLIVSREICAGDLPLVKSEIMSTFIFMCGICTLLQTTLGVRLPIIQGGCHKFIPAVIALMSMPMWKCPDAESVLEHSNVTANGSDVITIDDEIWKSRMREIQGGIILASLLQVLIGATGILGFMLQYIGPITIVPTITLVGISMIDVALRFCQVHWGVSGFTVFLVFLFSLYLPNVTLPFPAFNRERKCHMTRFPFFKLLPVILAVAISIALCVVLTVTNTISPDPDSPQYFARTDARLGVIDAAKWFFLPYPCQWGVPTFSVSSFMAMLAATLTSIIESVGDYYACARISGVSPPPSHAVNRGILMEGIGSVISGVIGSGGATTSYSQNVGAIGFTKVASRRAFQMAALIFMVAGLCGKIGAVFTLLPDPILGGIVLVSFGMVTSVGLSNLQFVSLGSSRNLAIIGSSLIIGLMAPRYLASNPGCINTGNGEVDRVLTVLLSTAMFVGGFLGFVLDNTVPGTIEERGIKLWRKTFVVGDKCSPEVDTTYDLPLIMGCLRRQRWARYIPFLPTFRVDIGRRCKIMKKKYCCGR</sequence>
<evidence type="ECO:0000256" key="1">
    <source>
        <dbReference type="ARBA" id="ARBA00004141"/>
    </source>
</evidence>
<dbReference type="EMBL" id="JAIWYP010000002">
    <property type="protein sequence ID" value="KAH3861942.1"/>
    <property type="molecule type" value="Genomic_DNA"/>
</dbReference>
<reference evidence="8" key="1">
    <citation type="journal article" date="2019" name="bioRxiv">
        <title>The Genome of the Zebra Mussel, Dreissena polymorpha: A Resource for Invasive Species Research.</title>
        <authorList>
            <person name="McCartney M.A."/>
            <person name="Auch B."/>
            <person name="Kono T."/>
            <person name="Mallez S."/>
            <person name="Zhang Y."/>
            <person name="Obille A."/>
            <person name="Becker A."/>
            <person name="Abrahante J.E."/>
            <person name="Garbe J."/>
            <person name="Badalamenti J.P."/>
            <person name="Herman A."/>
            <person name="Mangelson H."/>
            <person name="Liachko I."/>
            <person name="Sullivan S."/>
            <person name="Sone E.D."/>
            <person name="Koren S."/>
            <person name="Silverstein K.A.T."/>
            <person name="Beckman K.B."/>
            <person name="Gohl D.M."/>
        </authorList>
    </citation>
    <scope>NUCLEOTIDE SEQUENCE</scope>
    <source>
        <strain evidence="8">Duluth1</strain>
        <tissue evidence="8">Whole animal</tissue>
    </source>
</reference>
<keyword evidence="5 7" id="KW-0472">Membrane</keyword>
<keyword evidence="3 7" id="KW-0812">Transmembrane</keyword>
<dbReference type="InterPro" id="IPR006043">
    <property type="entry name" value="NCS2"/>
</dbReference>
<dbReference type="AlphaFoldDB" id="A0A9D4LQI2"/>
<feature type="region of interest" description="Disordered" evidence="6">
    <location>
        <begin position="17"/>
        <end position="40"/>
    </location>
</feature>
<dbReference type="GO" id="GO:0022857">
    <property type="term" value="F:transmembrane transporter activity"/>
    <property type="evidence" value="ECO:0007669"/>
    <property type="project" value="InterPro"/>
</dbReference>
<comment type="subcellular location">
    <subcellularLocation>
        <location evidence="1">Membrane</location>
        <topology evidence="1">Multi-pass membrane protein</topology>
    </subcellularLocation>
</comment>
<evidence type="ECO:0000313" key="9">
    <source>
        <dbReference type="Proteomes" id="UP000828390"/>
    </source>
</evidence>
<feature type="transmembrane region" description="Helical" evidence="7">
    <location>
        <begin position="577"/>
        <end position="597"/>
    </location>
</feature>
<evidence type="ECO:0000256" key="6">
    <source>
        <dbReference type="SAM" id="MobiDB-lite"/>
    </source>
</evidence>
<name>A0A9D4LQI2_DREPO</name>
<feature type="transmembrane region" description="Helical" evidence="7">
    <location>
        <begin position="161"/>
        <end position="181"/>
    </location>
</feature>
<feature type="transmembrane region" description="Helical" evidence="7">
    <location>
        <begin position="539"/>
        <end position="557"/>
    </location>
</feature>
<gene>
    <name evidence="8" type="ORF">DPMN_024896</name>
</gene>
<protein>
    <recommendedName>
        <fullName evidence="10">Solute carrier family 23 member 2</fullName>
    </recommendedName>
</protein>
<evidence type="ECO:0000256" key="2">
    <source>
        <dbReference type="ARBA" id="ARBA00008821"/>
    </source>
</evidence>
<dbReference type="PANTHER" id="PTHR11119">
    <property type="entry name" value="XANTHINE-URACIL / VITAMIN C PERMEASE FAMILY MEMBER"/>
    <property type="match status" value="1"/>
</dbReference>
<proteinExistence type="inferred from homology"/>
<dbReference type="Pfam" id="PF00860">
    <property type="entry name" value="Xan_ur_permease"/>
    <property type="match status" value="1"/>
</dbReference>
<evidence type="ECO:0000256" key="5">
    <source>
        <dbReference type="ARBA" id="ARBA00023136"/>
    </source>
</evidence>
<dbReference type="GO" id="GO:0016020">
    <property type="term" value="C:membrane"/>
    <property type="evidence" value="ECO:0007669"/>
    <property type="project" value="UniProtKB-SubCell"/>
</dbReference>
<feature type="transmembrane region" description="Helical" evidence="7">
    <location>
        <begin position="509"/>
        <end position="527"/>
    </location>
</feature>
<feature type="transmembrane region" description="Helical" evidence="7">
    <location>
        <begin position="293"/>
        <end position="311"/>
    </location>
</feature>
<comment type="caution">
    <text evidence="8">The sequence shown here is derived from an EMBL/GenBank/DDBJ whole genome shotgun (WGS) entry which is preliminary data.</text>
</comment>
<organism evidence="8 9">
    <name type="scientific">Dreissena polymorpha</name>
    <name type="common">Zebra mussel</name>
    <name type="synonym">Mytilus polymorpha</name>
    <dbReference type="NCBI Taxonomy" id="45954"/>
    <lineage>
        <taxon>Eukaryota</taxon>
        <taxon>Metazoa</taxon>
        <taxon>Spiralia</taxon>
        <taxon>Lophotrochozoa</taxon>
        <taxon>Mollusca</taxon>
        <taxon>Bivalvia</taxon>
        <taxon>Autobranchia</taxon>
        <taxon>Heteroconchia</taxon>
        <taxon>Euheterodonta</taxon>
        <taxon>Imparidentia</taxon>
        <taxon>Neoheterodontei</taxon>
        <taxon>Myida</taxon>
        <taxon>Dreissenoidea</taxon>
        <taxon>Dreissenidae</taxon>
        <taxon>Dreissena</taxon>
    </lineage>
</organism>
<feature type="transmembrane region" description="Helical" evidence="7">
    <location>
        <begin position="484"/>
        <end position="503"/>
    </location>
</feature>
<evidence type="ECO:0000256" key="3">
    <source>
        <dbReference type="ARBA" id="ARBA00022692"/>
    </source>
</evidence>
<keyword evidence="9" id="KW-1185">Reference proteome</keyword>
<evidence type="ECO:0000313" key="8">
    <source>
        <dbReference type="EMBL" id="KAH3861942.1"/>
    </source>
</evidence>
<evidence type="ECO:0000256" key="4">
    <source>
        <dbReference type="ARBA" id="ARBA00022989"/>
    </source>
</evidence>
<evidence type="ECO:0008006" key="10">
    <source>
        <dbReference type="Google" id="ProtNLM"/>
    </source>
</evidence>
<evidence type="ECO:0000256" key="7">
    <source>
        <dbReference type="SAM" id="Phobius"/>
    </source>
</evidence>
<feature type="transmembrane region" description="Helical" evidence="7">
    <location>
        <begin position="331"/>
        <end position="355"/>
    </location>
</feature>
<dbReference type="OrthoDB" id="1641903at2759"/>
<feature type="transmembrane region" description="Helical" evidence="7">
    <location>
        <begin position="242"/>
        <end position="262"/>
    </location>
</feature>
<keyword evidence="4 7" id="KW-1133">Transmembrane helix</keyword>
<comment type="similarity">
    <text evidence="2">Belongs to the nucleobase:cation symporter-2 (NCS2) (TC 2.A.40) family.</text>
</comment>
<feature type="transmembrane region" description="Helical" evidence="7">
    <location>
        <begin position="119"/>
        <end position="141"/>
    </location>
</feature>
<accession>A0A9D4LQI2</accession>
<reference evidence="8" key="2">
    <citation type="submission" date="2020-11" db="EMBL/GenBank/DDBJ databases">
        <authorList>
            <person name="McCartney M.A."/>
            <person name="Auch B."/>
            <person name="Kono T."/>
            <person name="Mallez S."/>
            <person name="Becker A."/>
            <person name="Gohl D.M."/>
            <person name="Silverstein K.A.T."/>
            <person name="Koren S."/>
            <person name="Bechman K.B."/>
            <person name="Herman A."/>
            <person name="Abrahante J.E."/>
            <person name="Garbe J."/>
        </authorList>
    </citation>
    <scope>NUCLEOTIDE SEQUENCE</scope>
    <source>
        <strain evidence="8">Duluth1</strain>
        <tissue evidence="8">Whole animal</tissue>
    </source>
</reference>
<feature type="compositionally biased region" description="Low complexity" evidence="6">
    <location>
        <begin position="19"/>
        <end position="40"/>
    </location>
</feature>
<dbReference type="Proteomes" id="UP000828390">
    <property type="component" value="Unassembled WGS sequence"/>
</dbReference>